<gene>
    <name evidence="1" type="ORF">GCM10007424_18830</name>
</gene>
<dbReference type="RefSeq" id="WP_188621029.1">
    <property type="nucleotide sequence ID" value="NZ_BMJE01000004.1"/>
</dbReference>
<keyword evidence="2" id="KW-1185">Reference proteome</keyword>
<accession>A0ABQ1JZX2</accession>
<protein>
    <submittedName>
        <fullName evidence="1">Uncharacterized protein</fullName>
    </submittedName>
</protein>
<reference evidence="2" key="1">
    <citation type="journal article" date="2019" name="Int. J. Syst. Evol. Microbiol.">
        <title>The Global Catalogue of Microorganisms (GCM) 10K type strain sequencing project: providing services to taxonomists for standard genome sequencing and annotation.</title>
        <authorList>
            <consortium name="The Broad Institute Genomics Platform"/>
            <consortium name="The Broad Institute Genome Sequencing Center for Infectious Disease"/>
            <person name="Wu L."/>
            <person name="Ma J."/>
        </authorList>
    </citation>
    <scope>NUCLEOTIDE SEQUENCE [LARGE SCALE GENOMIC DNA]</scope>
    <source>
        <strain evidence="2">CGMCC 1.15461</strain>
    </source>
</reference>
<dbReference type="EMBL" id="BMJE01000004">
    <property type="protein sequence ID" value="GGB78892.1"/>
    <property type="molecule type" value="Genomic_DNA"/>
</dbReference>
<dbReference type="Proteomes" id="UP000615760">
    <property type="component" value="Unassembled WGS sequence"/>
</dbReference>
<sequence>MNTKDLIGNIITNIFVWSELEFGGLDTASVFIELNHRDIIRIPWGMDDEDLQCDLNIKAESLFEDLSDIPIVHIAPNNRNSSFIKQLQNFLGLNLRSNNKFKITKTKYIENKVKYLRNQKIVNFIMFVDFESRGFLELENGYIITETMVAPHGTGMAGLNFYTSISHFEEYYGTDYKRLIANN</sequence>
<organism evidence="1 2">
    <name type="scientific">Flavobacterium suaedae</name>
    <dbReference type="NCBI Taxonomy" id="1767027"/>
    <lineage>
        <taxon>Bacteria</taxon>
        <taxon>Pseudomonadati</taxon>
        <taxon>Bacteroidota</taxon>
        <taxon>Flavobacteriia</taxon>
        <taxon>Flavobacteriales</taxon>
        <taxon>Flavobacteriaceae</taxon>
        <taxon>Flavobacterium</taxon>
    </lineage>
</organism>
<proteinExistence type="predicted"/>
<name>A0ABQ1JZX2_9FLAO</name>
<evidence type="ECO:0000313" key="1">
    <source>
        <dbReference type="EMBL" id="GGB78892.1"/>
    </source>
</evidence>
<comment type="caution">
    <text evidence="1">The sequence shown here is derived from an EMBL/GenBank/DDBJ whole genome shotgun (WGS) entry which is preliminary data.</text>
</comment>
<evidence type="ECO:0000313" key="2">
    <source>
        <dbReference type="Proteomes" id="UP000615760"/>
    </source>
</evidence>